<name>A0AAQ3XAH1_PASNO</name>
<dbReference type="Pfam" id="PF07727">
    <property type="entry name" value="RVT_2"/>
    <property type="match status" value="1"/>
</dbReference>
<evidence type="ECO:0000259" key="1">
    <source>
        <dbReference type="Pfam" id="PF07727"/>
    </source>
</evidence>
<feature type="domain" description="Reverse transcriptase Ty1/copia-type" evidence="1">
    <location>
        <begin position="32"/>
        <end position="172"/>
    </location>
</feature>
<reference evidence="2 3" key="1">
    <citation type="submission" date="2024-02" db="EMBL/GenBank/DDBJ databases">
        <title>High-quality chromosome-scale genome assembly of Pensacola bahiagrass (Paspalum notatum Flugge var. saurae).</title>
        <authorList>
            <person name="Vega J.M."/>
            <person name="Podio M."/>
            <person name="Orjuela J."/>
            <person name="Siena L.A."/>
            <person name="Pessino S.C."/>
            <person name="Combes M.C."/>
            <person name="Mariac C."/>
            <person name="Albertini E."/>
            <person name="Pupilli F."/>
            <person name="Ortiz J.P.A."/>
            <person name="Leblanc O."/>
        </authorList>
    </citation>
    <scope>NUCLEOTIDE SEQUENCE [LARGE SCALE GENOMIC DNA]</scope>
    <source>
        <strain evidence="2">R1</strain>
        <tissue evidence="2">Leaf</tissue>
    </source>
</reference>
<keyword evidence="3" id="KW-1185">Reference proteome</keyword>
<dbReference type="AlphaFoldDB" id="A0AAQ3XAH1"/>
<sequence length="200" mass="23002">MGFQKQIGRGWSCGEKQDKTCCSRFLPKKGIETFAPIAKLEAIRIFLDFAASKGFKLFQMDVKSAFLNGFIEEEVYVRQLNPQALSIPNFLIECSSCRRLLYGQKQAPWAWYERLRKFLVDQGFQMGSVDKTLFLLKHGKDLLIVQIYMDDIIFGGSSHALGSKFSEQMSKEQTPQGTFIHQSKYTRDLIWRFEMADASP</sequence>
<dbReference type="InterPro" id="IPR013103">
    <property type="entry name" value="RVT_2"/>
</dbReference>
<evidence type="ECO:0000313" key="2">
    <source>
        <dbReference type="EMBL" id="WVZ89502.1"/>
    </source>
</evidence>
<gene>
    <name evidence="2" type="ORF">U9M48_035896</name>
</gene>
<accession>A0AAQ3XAH1</accession>
<proteinExistence type="predicted"/>
<dbReference type="EMBL" id="CP144752">
    <property type="protein sequence ID" value="WVZ89502.1"/>
    <property type="molecule type" value="Genomic_DNA"/>
</dbReference>
<dbReference type="SUPFAM" id="SSF56672">
    <property type="entry name" value="DNA/RNA polymerases"/>
    <property type="match status" value="1"/>
</dbReference>
<organism evidence="2 3">
    <name type="scientific">Paspalum notatum var. saurae</name>
    <dbReference type="NCBI Taxonomy" id="547442"/>
    <lineage>
        <taxon>Eukaryota</taxon>
        <taxon>Viridiplantae</taxon>
        <taxon>Streptophyta</taxon>
        <taxon>Embryophyta</taxon>
        <taxon>Tracheophyta</taxon>
        <taxon>Spermatophyta</taxon>
        <taxon>Magnoliopsida</taxon>
        <taxon>Liliopsida</taxon>
        <taxon>Poales</taxon>
        <taxon>Poaceae</taxon>
        <taxon>PACMAD clade</taxon>
        <taxon>Panicoideae</taxon>
        <taxon>Andropogonodae</taxon>
        <taxon>Paspaleae</taxon>
        <taxon>Paspalinae</taxon>
        <taxon>Paspalum</taxon>
    </lineage>
</organism>
<dbReference type="Proteomes" id="UP001341281">
    <property type="component" value="Chromosome 08"/>
</dbReference>
<evidence type="ECO:0000313" key="3">
    <source>
        <dbReference type="Proteomes" id="UP001341281"/>
    </source>
</evidence>
<dbReference type="InterPro" id="IPR043502">
    <property type="entry name" value="DNA/RNA_pol_sf"/>
</dbReference>
<protein>
    <recommendedName>
        <fullName evidence="1">Reverse transcriptase Ty1/copia-type domain-containing protein</fullName>
    </recommendedName>
</protein>